<name>A0A2C4PXT6_9BACI</name>
<comment type="caution">
    <text evidence="2">The sequence shown here is derived from an EMBL/GenBank/DDBJ whole genome shotgun (WGS) entry which is preliminary data.</text>
</comment>
<accession>A0A2C4PXT6</accession>
<sequence length="176" mass="21130">MKNTKEMLINAIKEMKDAERRAKVLEKMVELKKEIDESWKVRDELSEKQRFDMIDKYGLMQWLEDEKITNIKVKESIIKTFEMIKQLEKTAKDELYSYVWESIYGRIEIESSIDNMLIEQHIYIRGDELSLNNLDDKYDSVESAFEKIRINLHDAHREREERLKNPSKLTLKEILG</sequence>
<dbReference type="AlphaFoldDB" id="A0A2C4PXT6"/>
<dbReference type="RefSeq" id="WP_100064557.1">
    <property type="nucleotide sequence ID" value="NZ_NUSQ01000059.1"/>
</dbReference>
<proteinExistence type="predicted"/>
<dbReference type="EMBL" id="NUSQ01000059">
    <property type="protein sequence ID" value="PHD69865.1"/>
    <property type="molecule type" value="Genomic_DNA"/>
</dbReference>
<evidence type="ECO:0000256" key="1">
    <source>
        <dbReference type="SAM" id="Coils"/>
    </source>
</evidence>
<feature type="coiled-coil region" evidence="1">
    <location>
        <begin position="1"/>
        <end position="35"/>
    </location>
</feature>
<evidence type="ECO:0000313" key="2">
    <source>
        <dbReference type="EMBL" id="PHD69865.1"/>
    </source>
</evidence>
<keyword evidence="1" id="KW-0175">Coiled coil</keyword>
<reference evidence="2 3" key="1">
    <citation type="submission" date="2017-09" db="EMBL/GenBank/DDBJ databases">
        <title>Large-scale bioinformatics analysis of Bacillus genomes uncovers conserved roles of natural products in bacterial physiology.</title>
        <authorList>
            <consortium name="Agbiome Team Llc"/>
            <person name="Bleich R.M."/>
            <person name="Grubbs K.J."/>
            <person name="Santa Maria K.C."/>
            <person name="Allen S.E."/>
            <person name="Farag S."/>
            <person name="Shank E.A."/>
            <person name="Bowers A."/>
        </authorList>
    </citation>
    <scope>NUCLEOTIDE SEQUENCE [LARGE SCALE GENOMIC DNA]</scope>
    <source>
        <strain evidence="2 3">AFS044250</strain>
    </source>
</reference>
<dbReference type="Proteomes" id="UP000225997">
    <property type="component" value="Unassembled WGS sequence"/>
</dbReference>
<gene>
    <name evidence="2" type="ORF">COF40_14315</name>
</gene>
<evidence type="ECO:0000313" key="3">
    <source>
        <dbReference type="Proteomes" id="UP000225997"/>
    </source>
</evidence>
<protein>
    <submittedName>
        <fullName evidence="2">Uncharacterized protein</fullName>
    </submittedName>
</protein>
<organism evidence="2 3">
    <name type="scientific">Bacillus toyonensis</name>
    <dbReference type="NCBI Taxonomy" id="155322"/>
    <lineage>
        <taxon>Bacteria</taxon>
        <taxon>Bacillati</taxon>
        <taxon>Bacillota</taxon>
        <taxon>Bacilli</taxon>
        <taxon>Bacillales</taxon>
        <taxon>Bacillaceae</taxon>
        <taxon>Bacillus</taxon>
        <taxon>Bacillus cereus group</taxon>
    </lineage>
</organism>